<feature type="domain" description="Lon proteolytic" evidence="1">
    <location>
        <begin position="87"/>
        <end position="218"/>
    </location>
</feature>
<comment type="caution">
    <text evidence="2">The sequence shown here is derived from an EMBL/GenBank/DDBJ whole genome shotgun (WGS) entry which is preliminary data.</text>
</comment>
<dbReference type="Pfam" id="PF05362">
    <property type="entry name" value="Lon_C"/>
    <property type="match status" value="1"/>
</dbReference>
<protein>
    <recommendedName>
        <fullName evidence="1">Lon proteolytic domain-containing protein</fullName>
    </recommendedName>
</protein>
<dbReference type="InterPro" id="IPR014721">
    <property type="entry name" value="Ribsml_uS5_D2-typ_fold_subgr"/>
</dbReference>
<evidence type="ECO:0000313" key="2">
    <source>
        <dbReference type="EMBL" id="KAL3070458.1"/>
    </source>
</evidence>
<name>A0ABD2IBD8_9BILA</name>
<gene>
    <name evidence="2" type="ORF">niasHT_032248</name>
</gene>
<dbReference type="AlphaFoldDB" id="A0ABD2IBD8"/>
<dbReference type="InterPro" id="IPR020568">
    <property type="entry name" value="Ribosomal_Su5_D2-typ_SF"/>
</dbReference>
<dbReference type="Gene3D" id="3.30.230.10">
    <property type="match status" value="1"/>
</dbReference>
<evidence type="ECO:0000313" key="3">
    <source>
        <dbReference type="Proteomes" id="UP001620626"/>
    </source>
</evidence>
<accession>A0ABD2IBD8</accession>
<evidence type="ECO:0000259" key="1">
    <source>
        <dbReference type="Pfam" id="PF05362"/>
    </source>
</evidence>
<dbReference type="InterPro" id="IPR008269">
    <property type="entry name" value="Lon_proteolytic"/>
</dbReference>
<reference evidence="2 3" key="1">
    <citation type="submission" date="2024-10" db="EMBL/GenBank/DDBJ databases">
        <authorList>
            <person name="Kim D."/>
        </authorList>
    </citation>
    <scope>NUCLEOTIDE SEQUENCE [LARGE SCALE GENOMIC DNA]</scope>
    <source>
        <strain evidence="2">BH-2024</strain>
    </source>
</reference>
<dbReference type="EMBL" id="JBICBT010001381">
    <property type="protein sequence ID" value="KAL3070458.1"/>
    <property type="molecule type" value="Genomic_DNA"/>
</dbReference>
<organism evidence="2 3">
    <name type="scientific">Heterodera trifolii</name>
    <dbReference type="NCBI Taxonomy" id="157864"/>
    <lineage>
        <taxon>Eukaryota</taxon>
        <taxon>Metazoa</taxon>
        <taxon>Ecdysozoa</taxon>
        <taxon>Nematoda</taxon>
        <taxon>Chromadorea</taxon>
        <taxon>Rhabditida</taxon>
        <taxon>Tylenchina</taxon>
        <taxon>Tylenchomorpha</taxon>
        <taxon>Tylenchoidea</taxon>
        <taxon>Heteroderidae</taxon>
        <taxon>Heteroderinae</taxon>
        <taxon>Heterodera</taxon>
    </lineage>
</organism>
<dbReference type="InterPro" id="IPR027065">
    <property type="entry name" value="Lon_Prtase"/>
</dbReference>
<keyword evidence="3" id="KW-1185">Reference proteome</keyword>
<dbReference type="PANTHER" id="PTHR10046">
    <property type="entry name" value="ATP DEPENDENT LON PROTEASE FAMILY MEMBER"/>
    <property type="match status" value="1"/>
</dbReference>
<dbReference type="Proteomes" id="UP001620626">
    <property type="component" value="Unassembled WGS sequence"/>
</dbReference>
<dbReference type="SUPFAM" id="SSF54211">
    <property type="entry name" value="Ribosomal protein S5 domain 2-like"/>
    <property type="match status" value="1"/>
</dbReference>
<sequence length="230" mass="24609">MGFTGEPAMRGHLVNKHAMFVTPPNLGHGRIVFRPGVVIGISVNNGTSGVPMAVSIRINSHGQPGQYSLINDIAPGPGETVADSVHAIANAYTVARQVYEHRNVGGTFFATKHIEIVFEPADWPISGGSCSAAAAIALLSKAEKELVRVDTVVSGGMMPNGLIELVSGLALKIEGSRQHRMRRILLPSANFEEVAQLPPIVTNGIEIVFRANIWQIMADMYLSMTHLPAV</sequence>
<proteinExistence type="predicted"/>